<dbReference type="AlphaFoldDB" id="A0A2R6S6D3"/>
<organism evidence="2 3">
    <name type="scientific">Hermanssonia centrifuga</name>
    <dbReference type="NCBI Taxonomy" id="98765"/>
    <lineage>
        <taxon>Eukaryota</taxon>
        <taxon>Fungi</taxon>
        <taxon>Dikarya</taxon>
        <taxon>Basidiomycota</taxon>
        <taxon>Agaricomycotina</taxon>
        <taxon>Agaricomycetes</taxon>
        <taxon>Polyporales</taxon>
        <taxon>Meruliaceae</taxon>
        <taxon>Hermanssonia</taxon>
    </lineage>
</organism>
<dbReference type="Proteomes" id="UP000186601">
    <property type="component" value="Unassembled WGS sequence"/>
</dbReference>
<evidence type="ECO:0000313" key="2">
    <source>
        <dbReference type="EMBL" id="PSS37769.1"/>
    </source>
</evidence>
<comment type="caution">
    <text evidence="2">The sequence shown here is derived from an EMBL/GenBank/DDBJ whole genome shotgun (WGS) entry which is preliminary data.</text>
</comment>
<evidence type="ECO:0000313" key="1">
    <source>
        <dbReference type="EMBL" id="PSR83178.1"/>
    </source>
</evidence>
<keyword evidence="3" id="KW-1185">Reference proteome</keyword>
<name>A0A2R6S6D3_9APHY</name>
<protein>
    <submittedName>
        <fullName evidence="2">Uncharacterized protein</fullName>
    </submittedName>
</protein>
<gene>
    <name evidence="2" type="ORF">PHLCEN_2v370</name>
    <name evidence="1" type="ORF">PHLCEN_2v5827</name>
</gene>
<accession>A0A2R6S6D3</accession>
<proteinExistence type="predicted"/>
<dbReference type="EMBL" id="MLYV02000565">
    <property type="protein sequence ID" value="PSR83178.1"/>
    <property type="molecule type" value="Genomic_DNA"/>
</dbReference>
<reference evidence="2 3" key="1">
    <citation type="submission" date="2018-02" db="EMBL/GenBank/DDBJ databases">
        <title>Genome sequence of the basidiomycete white-rot fungus Phlebia centrifuga.</title>
        <authorList>
            <person name="Granchi Z."/>
            <person name="Peng M."/>
            <person name="de Vries R.P."/>
            <person name="Hilden K."/>
            <person name="Makela M.R."/>
            <person name="Grigoriev I."/>
            <person name="Riley R."/>
        </authorList>
    </citation>
    <scope>NUCLEOTIDE SEQUENCE [LARGE SCALE GENOMIC DNA]</scope>
    <source>
        <strain evidence="2 3">FBCC195</strain>
    </source>
</reference>
<sequence length="49" mass="5290">MLEAAKIWAESGPNSYQGFGGNMAILRGMLETIGGLTVEEGSFKRLNIM</sequence>
<dbReference type="EMBL" id="MLYV02000031">
    <property type="protein sequence ID" value="PSS37769.1"/>
    <property type="molecule type" value="Genomic_DNA"/>
</dbReference>
<evidence type="ECO:0000313" key="3">
    <source>
        <dbReference type="Proteomes" id="UP000186601"/>
    </source>
</evidence>